<dbReference type="VEuPathDB" id="FungiDB:P175DRAFT_0475014"/>
<keyword evidence="11" id="KW-0472">Membrane</keyword>
<accession>A0A0F8V7I4</accession>
<dbReference type="InterPro" id="IPR037103">
    <property type="entry name" value="Tubulin/FtsZ-like_C"/>
</dbReference>
<evidence type="ECO:0000256" key="4">
    <source>
        <dbReference type="ARBA" id="ARBA00022490"/>
    </source>
</evidence>
<evidence type="ECO:0000259" key="12">
    <source>
        <dbReference type="SMART" id="SM00864"/>
    </source>
</evidence>
<dbReference type="Gene3D" id="1.10.287.600">
    <property type="entry name" value="Helix hairpin bin"/>
    <property type="match status" value="1"/>
</dbReference>
<dbReference type="SMART" id="SM00864">
    <property type="entry name" value="Tubulin"/>
    <property type="match status" value="1"/>
</dbReference>
<keyword evidence="8" id="KW-0206">Cytoskeleton</keyword>
<evidence type="ECO:0000313" key="14">
    <source>
        <dbReference type="EMBL" id="KKK18951.1"/>
    </source>
</evidence>
<keyword evidence="7" id="KW-0342">GTP-binding</keyword>
<feature type="domain" description="Tubulin/FtsZ 2-layer sandwich" evidence="13">
    <location>
        <begin position="547"/>
        <end position="691"/>
    </location>
</feature>
<dbReference type="AlphaFoldDB" id="A0A0F8V7I4"/>
<keyword evidence="5" id="KW-0493">Microtubule</keyword>
<dbReference type="GO" id="GO:0005874">
    <property type="term" value="C:microtubule"/>
    <property type="evidence" value="ECO:0007669"/>
    <property type="project" value="UniProtKB-KW"/>
</dbReference>
<evidence type="ECO:0000256" key="7">
    <source>
        <dbReference type="ARBA" id="ARBA00023134"/>
    </source>
</evidence>
<dbReference type="OrthoDB" id="10249382at2759"/>
<keyword evidence="15" id="KW-1185">Reference proteome</keyword>
<dbReference type="Pfam" id="PF00091">
    <property type="entry name" value="Tubulin"/>
    <property type="match status" value="1"/>
</dbReference>
<reference evidence="14 15" key="1">
    <citation type="submission" date="2015-02" db="EMBL/GenBank/DDBJ databases">
        <title>Draft Genome Sequences of Two Closely-Related Aflatoxigenic Aspergillus Species Obtained from the Cote d'Ivoire.</title>
        <authorList>
            <person name="Moore G.G."/>
            <person name="Beltz S.B."/>
            <person name="Mack B.M."/>
        </authorList>
    </citation>
    <scope>NUCLEOTIDE SEQUENCE [LARGE SCALE GENOMIC DNA]</scope>
    <source>
        <strain evidence="14 15">SRRC1432</strain>
    </source>
</reference>
<dbReference type="FunFam" id="1.10.287.600:FF:000004">
    <property type="entry name" value="Tubulin gamma chain"/>
    <property type="match status" value="1"/>
</dbReference>
<sequence>MTDALVPIINNLGFTDVHFDYFTAPQSESVTLPDGRVIHGIPSIDSGEDSVKSALHCRPFVEPLVPKYDGFLVACYSAHPLVGMLRDAIEKFEDTASSEPFLAHVKRKYVTGIFEGSVVASLSVISSFQLAIDGGFHKSQAKDTFGIVSTGSIWKPELSKAVADMLVNSGEHKDSTSRFAGVETTGLTAVELHTTSPEEVRKRISEATERLIKETALPVSAICMGCAGMAGWILKAAEYLGTVAIIVAIIVAILGHILMESPFAGWWLIGALLSICRTEYAYATTILDFRGLFQQFCNNFAGTNCVSREIITIQAGQCGNNVGSQFWQQLCLEHGISQDGNLEEFATEGAIARIDDTRYIPRAILLDLEPRVLNGIQSGPYKNIYNPENFFIGQQGIGAGNNWGAGYAAGEGVQEEIFDMIDREADGSDSLEGFMFLHSIAGGTGSGLGSFILERMNDRFPKKLIQTYSVFPDTQSPDVVVNPYNSLLAMRRLTQNADSVVVLDNGALSRIVAERLHVQEPSFQQTNQLVSTVMSASTTTLRYPGYMHNDLVGIIASLIPTPRSHFLITSYTPFTGDNIEQAKTVRKTTVLDVMRRLLQPKNRMVSINPSKSSCYISILNIIQGEADPTDVHKSLLRIRERRLASFIPWGPASIQVALTKKSPYMQNTHRVSGLMLANHTSVATLFKRIVQQYDRLRKRNAFLEQYKKEAPFSDGLGEFDEARAVVMDLVGEYEAAEREDYLDPEAGKEKELGV</sequence>
<feature type="transmembrane region" description="Helical" evidence="11">
    <location>
        <begin position="265"/>
        <end position="283"/>
    </location>
</feature>
<dbReference type="InterPro" id="IPR008280">
    <property type="entry name" value="Tub_FtsZ_C"/>
</dbReference>
<name>A0A0F8V7I4_9EURO</name>
<dbReference type="InterPro" id="IPR017975">
    <property type="entry name" value="Tubulin_CS"/>
</dbReference>
<dbReference type="Pfam" id="PF01177">
    <property type="entry name" value="Asp_Glu_race"/>
    <property type="match status" value="1"/>
</dbReference>
<dbReference type="Gene3D" id="3.40.50.1440">
    <property type="entry name" value="Tubulin/FtsZ, GTPase domain"/>
    <property type="match status" value="1"/>
</dbReference>
<dbReference type="PANTHER" id="PTHR11588">
    <property type="entry name" value="TUBULIN"/>
    <property type="match status" value="1"/>
</dbReference>
<evidence type="ECO:0000256" key="10">
    <source>
        <dbReference type="ARBA" id="ARBA00038414"/>
    </source>
</evidence>
<evidence type="ECO:0000256" key="3">
    <source>
        <dbReference type="ARBA" id="ARBA00018848"/>
    </source>
</evidence>
<feature type="transmembrane region" description="Helical" evidence="11">
    <location>
        <begin position="239"/>
        <end position="258"/>
    </location>
</feature>
<dbReference type="PROSITE" id="PS00227">
    <property type="entry name" value="TUBULIN"/>
    <property type="match status" value="1"/>
</dbReference>
<dbReference type="GO" id="GO:0047661">
    <property type="term" value="F:amino-acid racemase activity"/>
    <property type="evidence" value="ECO:0007669"/>
    <property type="project" value="InterPro"/>
</dbReference>
<evidence type="ECO:0000256" key="1">
    <source>
        <dbReference type="ARBA" id="ARBA00004317"/>
    </source>
</evidence>
<dbReference type="CDD" id="cd02188">
    <property type="entry name" value="gamma_tubulin"/>
    <property type="match status" value="1"/>
</dbReference>
<evidence type="ECO:0000256" key="2">
    <source>
        <dbReference type="ARBA" id="ARBA00009636"/>
    </source>
</evidence>
<evidence type="ECO:0000313" key="15">
    <source>
        <dbReference type="Proteomes" id="UP000034947"/>
    </source>
</evidence>
<feature type="domain" description="Tubulin/FtsZ GTPase" evidence="12">
    <location>
        <begin position="350"/>
        <end position="545"/>
    </location>
</feature>
<comment type="caution">
    <text evidence="14">The sequence shown here is derived from an EMBL/GenBank/DDBJ whole genome shotgun (WGS) entry which is preliminary data.</text>
</comment>
<dbReference type="InterPro" id="IPR018316">
    <property type="entry name" value="Tubulin/FtsZ_2-layer-sand-dom"/>
</dbReference>
<dbReference type="Gene3D" id="3.30.1330.20">
    <property type="entry name" value="Tubulin/FtsZ, C-terminal domain"/>
    <property type="match status" value="1"/>
</dbReference>
<gene>
    <name evidence="14" type="ORF">AOCH_001437</name>
</gene>
<evidence type="ECO:0000256" key="9">
    <source>
        <dbReference type="ARBA" id="ARBA00033229"/>
    </source>
</evidence>
<dbReference type="SUPFAM" id="SSF52490">
    <property type="entry name" value="Tubulin nucleotide-binding domain-like"/>
    <property type="match status" value="1"/>
</dbReference>
<evidence type="ECO:0000256" key="11">
    <source>
        <dbReference type="SAM" id="Phobius"/>
    </source>
</evidence>
<dbReference type="FunFam" id="3.40.50.1440:FF:000012">
    <property type="entry name" value="Tubulin gamma chain"/>
    <property type="match status" value="1"/>
</dbReference>
<dbReference type="InterPro" id="IPR053714">
    <property type="entry name" value="Iso_Racemase_Enz_sf"/>
</dbReference>
<proteinExistence type="inferred from homology"/>
<dbReference type="InterPro" id="IPR023123">
    <property type="entry name" value="Tubulin_C"/>
</dbReference>
<dbReference type="Gene3D" id="3.40.50.12500">
    <property type="match status" value="1"/>
</dbReference>
<dbReference type="InterPro" id="IPR000217">
    <property type="entry name" value="Tubulin"/>
</dbReference>
<keyword evidence="4" id="KW-0963">Cytoplasm</keyword>
<dbReference type="PRINTS" id="PR01161">
    <property type="entry name" value="TUBULIN"/>
</dbReference>
<dbReference type="GO" id="GO:0000278">
    <property type="term" value="P:mitotic cell cycle"/>
    <property type="evidence" value="ECO:0007669"/>
    <property type="project" value="UniProtKB-ARBA"/>
</dbReference>
<evidence type="ECO:0000256" key="5">
    <source>
        <dbReference type="ARBA" id="ARBA00022701"/>
    </source>
</evidence>
<dbReference type="PRINTS" id="PR01164">
    <property type="entry name" value="GAMMATUBULIN"/>
</dbReference>
<dbReference type="SMART" id="SM00865">
    <property type="entry name" value="Tubulin_C"/>
    <property type="match status" value="1"/>
</dbReference>
<keyword evidence="6" id="KW-0547">Nucleotide-binding</keyword>
<dbReference type="SUPFAM" id="SSF55307">
    <property type="entry name" value="Tubulin C-terminal domain-like"/>
    <property type="match status" value="1"/>
</dbReference>
<dbReference type="GO" id="GO:0005525">
    <property type="term" value="F:GTP binding"/>
    <property type="evidence" value="ECO:0007669"/>
    <property type="project" value="UniProtKB-KW"/>
</dbReference>
<keyword evidence="11" id="KW-0812">Transmembrane</keyword>
<dbReference type="GO" id="GO:0000930">
    <property type="term" value="C:gamma-tubulin complex"/>
    <property type="evidence" value="ECO:0007669"/>
    <property type="project" value="InterPro"/>
</dbReference>
<dbReference type="InterPro" id="IPR036525">
    <property type="entry name" value="Tubulin/FtsZ_GTPase_sf"/>
</dbReference>
<evidence type="ECO:0000259" key="13">
    <source>
        <dbReference type="SMART" id="SM00865"/>
    </source>
</evidence>
<dbReference type="InterPro" id="IPR002454">
    <property type="entry name" value="Gamma_tubulin"/>
</dbReference>
<dbReference type="InterPro" id="IPR015942">
    <property type="entry name" value="Asp/Glu/hydantoin_racemase"/>
</dbReference>
<keyword evidence="11" id="KW-1133">Transmembrane helix</keyword>
<dbReference type="InterPro" id="IPR003008">
    <property type="entry name" value="Tubulin_FtsZ_GTPase"/>
</dbReference>
<dbReference type="FunFam" id="3.30.1330.20:FF:000003">
    <property type="entry name" value="Tubulin gamma chain"/>
    <property type="match status" value="1"/>
</dbReference>
<comment type="similarity">
    <text evidence="10">Belongs to the HyuE racemase family.</text>
</comment>
<comment type="subcellular location">
    <subcellularLocation>
        <location evidence="1">Cytoplasm</location>
        <location evidence="1">Cytoskeleton</location>
        <location evidence="1">Microtubule organizing center</location>
        <location evidence="1">Spindle pole body</location>
    </subcellularLocation>
</comment>
<dbReference type="Proteomes" id="UP000034947">
    <property type="component" value="Unassembled WGS sequence"/>
</dbReference>
<comment type="similarity">
    <text evidence="2">Belongs to the tubulin family.</text>
</comment>
<dbReference type="GO" id="GO:0007020">
    <property type="term" value="P:microtubule nucleation"/>
    <property type="evidence" value="ECO:0007669"/>
    <property type="project" value="InterPro"/>
</dbReference>
<dbReference type="GO" id="GO:0005816">
    <property type="term" value="C:spindle pole body"/>
    <property type="evidence" value="ECO:0007669"/>
    <property type="project" value="UniProtKB-SubCell"/>
</dbReference>
<protein>
    <recommendedName>
        <fullName evidence="3">Tubulin gamma chain</fullName>
    </recommendedName>
    <alternativeName>
        <fullName evidence="9">Gamma-tubulin</fullName>
    </alternativeName>
</protein>
<dbReference type="Pfam" id="PF03953">
    <property type="entry name" value="Tubulin_C"/>
    <property type="match status" value="1"/>
</dbReference>
<dbReference type="EMBL" id="JYKN01001808">
    <property type="protein sequence ID" value="KKK18951.1"/>
    <property type="molecule type" value="Genomic_DNA"/>
</dbReference>
<dbReference type="VEuPathDB" id="FungiDB:P175DRAFT_0499668"/>
<dbReference type="GO" id="GO:0031122">
    <property type="term" value="P:cytoplasmic microtubule organization"/>
    <property type="evidence" value="ECO:0007669"/>
    <property type="project" value="InterPro"/>
</dbReference>
<organism evidence="14 15">
    <name type="scientific">Aspergillus ochraceoroseus</name>
    <dbReference type="NCBI Taxonomy" id="138278"/>
    <lineage>
        <taxon>Eukaryota</taxon>
        <taxon>Fungi</taxon>
        <taxon>Dikarya</taxon>
        <taxon>Ascomycota</taxon>
        <taxon>Pezizomycotina</taxon>
        <taxon>Eurotiomycetes</taxon>
        <taxon>Eurotiomycetidae</taxon>
        <taxon>Eurotiales</taxon>
        <taxon>Aspergillaceae</taxon>
        <taxon>Aspergillus</taxon>
        <taxon>Aspergillus subgen. Nidulantes</taxon>
    </lineage>
</organism>
<evidence type="ECO:0000256" key="6">
    <source>
        <dbReference type="ARBA" id="ARBA00022741"/>
    </source>
</evidence>
<evidence type="ECO:0000256" key="8">
    <source>
        <dbReference type="ARBA" id="ARBA00023212"/>
    </source>
</evidence>